<organism evidence="4 5">
    <name type="scientific">Flavobacterium nakdongensis</name>
    <dbReference type="NCBI Taxonomy" id="3073563"/>
    <lineage>
        <taxon>Bacteria</taxon>
        <taxon>Pseudomonadati</taxon>
        <taxon>Bacteroidota</taxon>
        <taxon>Flavobacteriia</taxon>
        <taxon>Flavobacteriales</taxon>
        <taxon>Flavobacteriaceae</taxon>
        <taxon>Flavobacterium</taxon>
    </lineage>
</organism>
<feature type="domain" description="Carbohydrate-binding" evidence="2">
    <location>
        <begin position="43"/>
        <end position="198"/>
    </location>
</feature>
<gene>
    <name evidence="4" type="ORF">RF683_01865</name>
</gene>
<dbReference type="Pfam" id="PF06452">
    <property type="entry name" value="CBM9_1"/>
    <property type="match status" value="1"/>
</dbReference>
<accession>A0ABY9RAE7</accession>
<reference evidence="4" key="1">
    <citation type="submission" date="2023-09" db="EMBL/GenBank/DDBJ databases">
        <title>Flavobacterium sp. 20NA77.7 isolated from freshwater.</title>
        <authorList>
            <person name="Le V."/>
            <person name="Ko S.-R."/>
            <person name="Ahn C.-Y."/>
            <person name="Oh H.-M."/>
        </authorList>
    </citation>
    <scope>NUCLEOTIDE SEQUENCE</scope>
    <source>
        <strain evidence="4">20NA77.7</strain>
    </source>
</reference>
<dbReference type="InterPro" id="IPR010502">
    <property type="entry name" value="Carb-bd_dom_fam9"/>
</dbReference>
<name>A0ABY9RAE7_9FLAO</name>
<feature type="domain" description="DUF5916" evidence="3">
    <location>
        <begin position="236"/>
        <end position="809"/>
    </location>
</feature>
<keyword evidence="5" id="KW-1185">Reference proteome</keyword>
<dbReference type="Gene3D" id="2.60.40.1190">
    <property type="match status" value="1"/>
</dbReference>
<dbReference type="InterPro" id="IPR045670">
    <property type="entry name" value="DUF5916"/>
</dbReference>
<dbReference type="CDD" id="cd09618">
    <property type="entry name" value="CBM9_like_2"/>
    <property type="match status" value="1"/>
</dbReference>
<dbReference type="Proteomes" id="UP001180481">
    <property type="component" value="Chromosome"/>
</dbReference>
<dbReference type="SUPFAM" id="SSF49344">
    <property type="entry name" value="CBD9-like"/>
    <property type="match status" value="1"/>
</dbReference>
<dbReference type="Pfam" id="PF19313">
    <property type="entry name" value="DUF5916"/>
    <property type="match status" value="1"/>
</dbReference>
<dbReference type="RefSeq" id="WP_309532531.1">
    <property type="nucleotide sequence ID" value="NZ_CP133721.1"/>
</dbReference>
<feature type="chain" id="PRO_5047077633" evidence="1">
    <location>
        <begin position="21"/>
        <end position="811"/>
    </location>
</feature>
<protein>
    <submittedName>
        <fullName evidence="4">DUF5916 domain-containing protein</fullName>
    </submittedName>
</protein>
<sequence length="811" mass="93634">MTKKNILQLILFFVTTSLVAQEGQIAFEKKKISASRVNTILKIDGVLDEVEWKNAAIAKDFFGFEPENGKPEPDTLRSEIKILYDDNALYIGAILYDNHPDKILKEITERDNFGTSDLFGVFINGFNDGQQEYSFFVNAANGQSDCIRTGQDGEDYTWDAIWHSQAKITEKGWVVELKIPYAAIRFSKLENQIWGINFFREVRRLRYKYTWNKVNNRVGTFTQQAGLLEGISRIKTPTRLFLIPYSSFYLNSPSQEKAEGTLKGGLDLKYGLSDAFTLDAVLVPDFGQTKFDNQILNLGPFEQVFNENRPFFTEGTDLFSKGNLFYSRRIGGAPSKQPEVITFEEEVVDMPKNVQLVNALKISGRTKKGLGIGVLNAVTDKTEATIQNLNTGEFRKEVVEPLANYNITVFDQRFNQNSSVSFINTNVTRSGSFRDANVSALAFNLNTKKNTYNATGALKYSFVSDLVDLPNKKGKVAELYLSETTGKFRYSVGGNYVSKDFDDNDLGINFQTNYYSLNGNINYRILKATDKLNAFRVNLGWFSQFHNESNYLQEQNVSFSLNITDKKNHSYGFNAYARLFDVHDYYDPRIEGRYTIFPKYYNWSAYVSTNYNNKFAIDVNPWIGFAESKGWWFVGYNFSPRYRFNDRFMLIFSNTLSLEYNDLGWIDYYVYDAIYARRNKKTIETGLEGKYSISSKMNFRLNARHYWSYAENTSTHLLQEDGSTIPFEYLTNKNSNLNLWNLDLSYSWWFAPGSQMTVLYRNSSSKFKREIDDSLPRVFMDVMSKDMLNHTFSISIRYFIDYNQAKHIFKK</sequence>
<feature type="signal peptide" evidence="1">
    <location>
        <begin position="1"/>
        <end position="20"/>
    </location>
</feature>
<keyword evidence="1" id="KW-0732">Signal</keyword>
<evidence type="ECO:0000313" key="4">
    <source>
        <dbReference type="EMBL" id="WMW78212.1"/>
    </source>
</evidence>
<evidence type="ECO:0000313" key="5">
    <source>
        <dbReference type="Proteomes" id="UP001180481"/>
    </source>
</evidence>
<dbReference type="EMBL" id="CP133721">
    <property type="protein sequence ID" value="WMW78212.1"/>
    <property type="molecule type" value="Genomic_DNA"/>
</dbReference>
<evidence type="ECO:0000256" key="1">
    <source>
        <dbReference type="SAM" id="SignalP"/>
    </source>
</evidence>
<evidence type="ECO:0000259" key="2">
    <source>
        <dbReference type="Pfam" id="PF06452"/>
    </source>
</evidence>
<evidence type="ECO:0000259" key="3">
    <source>
        <dbReference type="Pfam" id="PF19313"/>
    </source>
</evidence>
<proteinExistence type="predicted"/>